<dbReference type="EMBL" id="JAIXCQ010000005">
    <property type="protein sequence ID" value="MCA5893447.1"/>
    <property type="molecule type" value="Genomic_DNA"/>
</dbReference>
<keyword evidence="1" id="KW-0812">Transmembrane</keyword>
<feature type="transmembrane region" description="Helical" evidence="1">
    <location>
        <begin position="158"/>
        <end position="176"/>
    </location>
</feature>
<keyword evidence="1" id="KW-1133">Transmembrane helix</keyword>
<feature type="transmembrane region" description="Helical" evidence="1">
    <location>
        <begin position="188"/>
        <end position="210"/>
    </location>
</feature>
<protein>
    <submittedName>
        <fullName evidence="2">Pr6Pr family membrane protein</fullName>
    </submittedName>
</protein>
<keyword evidence="3" id="KW-1185">Reference proteome</keyword>
<accession>A0ABS7ZEJ7</accession>
<dbReference type="Proteomes" id="UP001319870">
    <property type="component" value="Unassembled WGS sequence"/>
</dbReference>
<gene>
    <name evidence="2" type="ORF">LEP48_08790</name>
</gene>
<sequence length="234" mass="25453">MRRRPVAPRVLNGLLVAVIGTCFVVQIAVILAGGVDANSGQATETVATGERFRRMFSYFTIQSNVLLLASSATLALRPDRDGPVWRVLRLDAMLGIVITGLVFALVLSPDVELSGLGLWLTIGFHYAAPWIALAGWMMFGPRPRITATTVVRALEWPVAWVVYTFVQGEITGWYPYPFLDVDVVGYPAALRSVGVVLALGVLLALLLAYLDRRLPARPGGSDQGRVPRGQEVRP</sequence>
<organism evidence="2 3">
    <name type="scientific">Isoptericola luteus</name>
    <dbReference type="NCBI Taxonomy" id="2879484"/>
    <lineage>
        <taxon>Bacteria</taxon>
        <taxon>Bacillati</taxon>
        <taxon>Actinomycetota</taxon>
        <taxon>Actinomycetes</taxon>
        <taxon>Micrococcales</taxon>
        <taxon>Promicromonosporaceae</taxon>
        <taxon>Isoptericola</taxon>
    </lineage>
</organism>
<evidence type="ECO:0000313" key="3">
    <source>
        <dbReference type="Proteomes" id="UP001319870"/>
    </source>
</evidence>
<feature type="transmembrane region" description="Helical" evidence="1">
    <location>
        <begin position="88"/>
        <end position="107"/>
    </location>
</feature>
<dbReference type="NCBIfam" id="NF038065">
    <property type="entry name" value="Pr6Pr"/>
    <property type="match status" value="1"/>
</dbReference>
<proteinExistence type="predicted"/>
<dbReference type="InterPro" id="IPR049713">
    <property type="entry name" value="Pr6Pr-like"/>
</dbReference>
<comment type="caution">
    <text evidence="2">The sequence shown here is derived from an EMBL/GenBank/DDBJ whole genome shotgun (WGS) entry which is preliminary data.</text>
</comment>
<reference evidence="2 3" key="1">
    <citation type="submission" date="2021-09" db="EMBL/GenBank/DDBJ databases">
        <title>Isoptericola luteus sp. nov., a novel bacterium isolated from Harbin, the capital city of Heilongjiang province.</title>
        <authorList>
            <person name="Li J."/>
        </authorList>
    </citation>
    <scope>NUCLEOTIDE SEQUENCE [LARGE SCALE GENOMIC DNA]</scope>
    <source>
        <strain evidence="2 3">NEAU-Y5</strain>
    </source>
</reference>
<feature type="transmembrane region" description="Helical" evidence="1">
    <location>
        <begin position="113"/>
        <end position="137"/>
    </location>
</feature>
<evidence type="ECO:0000256" key="1">
    <source>
        <dbReference type="SAM" id="Phobius"/>
    </source>
</evidence>
<name>A0ABS7ZEJ7_9MICO</name>
<dbReference type="RefSeq" id="WP_225565219.1">
    <property type="nucleotide sequence ID" value="NZ_JAIXCQ010000005.1"/>
</dbReference>
<keyword evidence="1" id="KW-0472">Membrane</keyword>
<evidence type="ECO:0000313" key="2">
    <source>
        <dbReference type="EMBL" id="MCA5893447.1"/>
    </source>
</evidence>
<feature type="transmembrane region" description="Helical" evidence="1">
    <location>
        <begin position="55"/>
        <end position="76"/>
    </location>
</feature>
<feature type="transmembrane region" description="Helical" evidence="1">
    <location>
        <begin position="12"/>
        <end position="35"/>
    </location>
</feature>